<dbReference type="SMART" id="SM00028">
    <property type="entry name" value="TPR"/>
    <property type="match status" value="5"/>
</dbReference>
<proteinExistence type="inferred from homology"/>
<evidence type="ECO:0000313" key="8">
    <source>
        <dbReference type="EMBL" id="MDR6966886.1"/>
    </source>
</evidence>
<keyword evidence="9" id="KW-1185">Reference proteome</keyword>
<keyword evidence="6" id="KW-1133">Transmembrane helix</keyword>
<dbReference type="Proteomes" id="UP001255185">
    <property type="component" value="Unassembled WGS sequence"/>
</dbReference>
<sequence length="528" mass="61400">MPRNFLNLMLVVFLFLSTSGNLLAQTDEPSKNDVLVKDLLSKANKNINKNPEKAFQYINQALEYKNEITPKQQVKLYEVVASAYSYQQSYLSALDYFYKTLDLQKKVDTPRLHYTYNNIGCTYMQLGDSTKARNFLYKSVESLKNVIAKGKSEEKSVEAFLVYSNLAVLEMERKNYEKALEMFHIYHKNSIRLKDTAGLVNTYQNLSNIFHSLKQKDSALFYSNRGIEIAKKGKLSNEIIYLYHNRGLNYRETQKDSAIYYLEKVFVLAKEKPLTDVKLSSSKELANLYEDQNNYKKATEYLRIANSLSEESMELQNKKKVELLEFENEQKAKQQEALVETQKRENILIFSVILILPIALVVFLMYRLQKTRANQRKIENELLIQKMEGKNKELTSNAIQMLQVSERIDATHKELNHLKSIADTPTKKMLSSIILDLKKGNQSFNKQEFEKLFIETDEEFYKKLLHEFPTLTKNEIRLCAFAKMNFSAKEISAVTHQSPNSILVGRSRLRKKLGLEEHQSLTAFLKNY</sequence>
<feature type="signal peptide" evidence="7">
    <location>
        <begin position="1"/>
        <end position="24"/>
    </location>
</feature>
<dbReference type="PANTHER" id="PTHR46630:SF1">
    <property type="entry name" value="TETRATRICOPEPTIDE REPEAT PROTEIN 29"/>
    <property type="match status" value="1"/>
</dbReference>
<dbReference type="Gene3D" id="1.25.40.10">
    <property type="entry name" value="Tetratricopeptide repeat domain"/>
    <property type="match status" value="2"/>
</dbReference>
<evidence type="ECO:0000256" key="1">
    <source>
        <dbReference type="ARBA" id="ARBA00004496"/>
    </source>
</evidence>
<reference evidence="8 9" key="1">
    <citation type="submission" date="2023-07" db="EMBL/GenBank/DDBJ databases">
        <title>Sorghum-associated microbial communities from plants grown in Nebraska, USA.</title>
        <authorList>
            <person name="Schachtman D."/>
        </authorList>
    </citation>
    <scope>NUCLEOTIDE SEQUENCE [LARGE SCALE GENOMIC DNA]</scope>
    <source>
        <strain evidence="8 9">3773</strain>
    </source>
</reference>
<dbReference type="Pfam" id="PF13424">
    <property type="entry name" value="TPR_12"/>
    <property type="match status" value="1"/>
</dbReference>
<dbReference type="InterPro" id="IPR019734">
    <property type="entry name" value="TPR_rpt"/>
</dbReference>
<dbReference type="RefSeq" id="WP_310024767.1">
    <property type="nucleotide sequence ID" value="NZ_JAVDVI010000003.1"/>
</dbReference>
<comment type="subcellular location">
    <subcellularLocation>
        <location evidence="1">Cytoplasm</location>
    </subcellularLocation>
</comment>
<evidence type="ECO:0000256" key="4">
    <source>
        <dbReference type="ARBA" id="ARBA00022803"/>
    </source>
</evidence>
<accession>A0ABU1TLN4</accession>
<name>A0ABU1TLN4_9FLAO</name>
<keyword evidence="6" id="KW-0472">Membrane</keyword>
<dbReference type="InterPro" id="IPR051476">
    <property type="entry name" value="Bac_ResReg_Asp_Phosphatase"/>
</dbReference>
<evidence type="ECO:0000256" key="6">
    <source>
        <dbReference type="SAM" id="Phobius"/>
    </source>
</evidence>
<feature type="transmembrane region" description="Helical" evidence="6">
    <location>
        <begin position="347"/>
        <end position="368"/>
    </location>
</feature>
<dbReference type="Pfam" id="PF13181">
    <property type="entry name" value="TPR_8"/>
    <property type="match status" value="1"/>
</dbReference>
<dbReference type="PANTHER" id="PTHR46630">
    <property type="entry name" value="TETRATRICOPEPTIDE REPEAT PROTEIN 29"/>
    <property type="match status" value="1"/>
</dbReference>
<feature type="chain" id="PRO_5047493904" evidence="7">
    <location>
        <begin position="25"/>
        <end position="528"/>
    </location>
</feature>
<evidence type="ECO:0000256" key="2">
    <source>
        <dbReference type="ARBA" id="ARBA00022490"/>
    </source>
</evidence>
<dbReference type="InterPro" id="IPR016032">
    <property type="entry name" value="Sig_transdc_resp-reg_C-effctor"/>
</dbReference>
<evidence type="ECO:0000256" key="7">
    <source>
        <dbReference type="SAM" id="SignalP"/>
    </source>
</evidence>
<protein>
    <submittedName>
        <fullName evidence="8">Tetratricopeptide (TPR) repeat protein</fullName>
    </submittedName>
</protein>
<gene>
    <name evidence="8" type="ORF">J2X31_000886</name>
</gene>
<evidence type="ECO:0000313" key="9">
    <source>
        <dbReference type="Proteomes" id="UP001255185"/>
    </source>
</evidence>
<keyword evidence="4" id="KW-0802">TPR repeat</keyword>
<dbReference type="InterPro" id="IPR011990">
    <property type="entry name" value="TPR-like_helical_dom_sf"/>
</dbReference>
<dbReference type="EMBL" id="JAVDVI010000003">
    <property type="protein sequence ID" value="MDR6966886.1"/>
    <property type="molecule type" value="Genomic_DNA"/>
</dbReference>
<evidence type="ECO:0000256" key="5">
    <source>
        <dbReference type="ARBA" id="ARBA00038253"/>
    </source>
</evidence>
<keyword evidence="7" id="KW-0732">Signal</keyword>
<keyword evidence="6" id="KW-0812">Transmembrane</keyword>
<comment type="caution">
    <text evidence="8">The sequence shown here is derived from an EMBL/GenBank/DDBJ whole genome shotgun (WGS) entry which is preliminary data.</text>
</comment>
<keyword evidence="2" id="KW-0963">Cytoplasm</keyword>
<keyword evidence="3" id="KW-0677">Repeat</keyword>
<comment type="similarity">
    <text evidence="5">Belongs to the Rap family.</text>
</comment>
<organism evidence="8 9">
    <name type="scientific">Flavobacterium arsenatis</name>
    <dbReference type="NCBI Taxonomy" id="1484332"/>
    <lineage>
        <taxon>Bacteria</taxon>
        <taxon>Pseudomonadati</taxon>
        <taxon>Bacteroidota</taxon>
        <taxon>Flavobacteriia</taxon>
        <taxon>Flavobacteriales</taxon>
        <taxon>Flavobacteriaceae</taxon>
        <taxon>Flavobacterium</taxon>
    </lineage>
</organism>
<dbReference type="SUPFAM" id="SSF48452">
    <property type="entry name" value="TPR-like"/>
    <property type="match status" value="2"/>
</dbReference>
<dbReference type="SUPFAM" id="SSF46894">
    <property type="entry name" value="C-terminal effector domain of the bipartite response regulators"/>
    <property type="match status" value="1"/>
</dbReference>
<evidence type="ECO:0000256" key="3">
    <source>
        <dbReference type="ARBA" id="ARBA00022737"/>
    </source>
</evidence>